<dbReference type="Gene3D" id="3.40.50.620">
    <property type="entry name" value="HUPs"/>
    <property type="match status" value="1"/>
</dbReference>
<feature type="domain" description="DUF218" evidence="2">
    <location>
        <begin position="159"/>
        <end position="303"/>
    </location>
</feature>
<dbReference type="Proteomes" id="UP000199690">
    <property type="component" value="Unassembled WGS sequence"/>
</dbReference>
<reference evidence="3" key="2">
    <citation type="submission" date="2016-10" db="EMBL/GenBank/DDBJ databases">
        <authorList>
            <person name="de Groot N.N."/>
        </authorList>
    </citation>
    <scope>NUCLEOTIDE SEQUENCE [LARGE SCALE GENOMIC DNA]</scope>
    <source>
        <strain evidence="3">ATCC 20501</strain>
    </source>
</reference>
<evidence type="ECO:0000313" key="6">
    <source>
        <dbReference type="Proteomes" id="UP000236729"/>
    </source>
</evidence>
<dbReference type="PANTHER" id="PTHR30336">
    <property type="entry name" value="INNER MEMBRANE PROTEIN, PROBABLE PERMEASE"/>
    <property type="match status" value="1"/>
</dbReference>
<protein>
    <submittedName>
        <fullName evidence="3">Uncharacterized SAM-binding protein YcdF, DUF218 family</fullName>
    </submittedName>
</protein>
<dbReference type="EMBL" id="FNVB01000016">
    <property type="protein sequence ID" value="SEG97934.1"/>
    <property type="molecule type" value="Genomic_DNA"/>
</dbReference>
<keyword evidence="5" id="KW-1185">Reference proteome</keyword>
<feature type="transmembrane region" description="Helical" evidence="1">
    <location>
        <begin position="6"/>
        <end position="22"/>
    </location>
</feature>
<sequence>MLFFVIAAVLFGIFLIGFIRDRRRVRNGVYLFFCLMFVIAGLLFELAMINQVAAALILAGLVILVPVTVLVLAGFLIANGITMLRREGRRVANLLSLAAGLGIIGLIVLSFLANYFQVKPAMAFVNAVNSVLFYVSFLFVCFLLYSFVYGKFPHKTDVDFIVVLGSGLFGSKVPPLLASRLDRGRAVFDAERARGRQPLLVTSGGQGPGEDLPEARAMADYLIERGVPAEQILVEDQSRTTDQNLRFSKAIMEQSKPDFRCLVVTNNFHVMRAARITRAEKVNGQVIGSPTARYYWPSATIREFVAVFLSHKVINGGICVLLFLGGLTPASS</sequence>
<dbReference type="InterPro" id="IPR014729">
    <property type="entry name" value="Rossmann-like_a/b/a_fold"/>
</dbReference>
<dbReference type="AlphaFoldDB" id="A0A1H6EMD9"/>
<evidence type="ECO:0000259" key="2">
    <source>
        <dbReference type="Pfam" id="PF02698"/>
    </source>
</evidence>
<dbReference type="CDD" id="cd06259">
    <property type="entry name" value="YdcF-like"/>
    <property type="match status" value="1"/>
</dbReference>
<organism evidence="3 6">
    <name type="scientific">Saccharopolyspora kobensis</name>
    <dbReference type="NCBI Taxonomy" id="146035"/>
    <lineage>
        <taxon>Bacteria</taxon>
        <taxon>Bacillati</taxon>
        <taxon>Actinomycetota</taxon>
        <taxon>Actinomycetes</taxon>
        <taxon>Pseudonocardiales</taxon>
        <taxon>Pseudonocardiaceae</taxon>
        <taxon>Saccharopolyspora</taxon>
    </lineage>
</organism>
<keyword evidence="1" id="KW-0472">Membrane</keyword>
<evidence type="ECO:0000313" key="5">
    <source>
        <dbReference type="Proteomes" id="UP000199690"/>
    </source>
</evidence>
<dbReference type="InterPro" id="IPR051599">
    <property type="entry name" value="Cell_Envelope_Assoc"/>
</dbReference>
<dbReference type="GO" id="GO:0043164">
    <property type="term" value="P:Gram-negative-bacterium-type cell wall biogenesis"/>
    <property type="evidence" value="ECO:0007669"/>
    <property type="project" value="TreeGrafter"/>
</dbReference>
<gene>
    <name evidence="3" type="ORF">SAMN02982929_06936</name>
    <name evidence="4" type="ORF">SAMN05216506_1236</name>
</gene>
<feature type="transmembrane region" description="Helical" evidence="1">
    <location>
        <begin position="55"/>
        <end position="79"/>
    </location>
</feature>
<accession>A0A1I2H3W6</accession>
<accession>A0A1H6EMD9</accession>
<dbReference type="InterPro" id="IPR003848">
    <property type="entry name" value="DUF218"/>
</dbReference>
<dbReference type="SMR" id="A0A1H6EMD9"/>
<proteinExistence type="predicted"/>
<dbReference type="Proteomes" id="UP000236729">
    <property type="component" value="Unassembled WGS sequence"/>
</dbReference>
<evidence type="ECO:0000313" key="4">
    <source>
        <dbReference type="EMBL" id="SFF23496.1"/>
    </source>
</evidence>
<dbReference type="PANTHER" id="PTHR30336:SF4">
    <property type="entry name" value="ENVELOPE BIOGENESIS FACTOR ELYC"/>
    <property type="match status" value="1"/>
</dbReference>
<dbReference type="GO" id="GO:0005886">
    <property type="term" value="C:plasma membrane"/>
    <property type="evidence" value="ECO:0007669"/>
    <property type="project" value="TreeGrafter"/>
</dbReference>
<feature type="transmembrane region" description="Helical" evidence="1">
    <location>
        <begin position="29"/>
        <end position="49"/>
    </location>
</feature>
<dbReference type="EMBL" id="FOME01000023">
    <property type="protein sequence ID" value="SFF23496.1"/>
    <property type="molecule type" value="Genomic_DNA"/>
</dbReference>
<feature type="transmembrane region" description="Helical" evidence="1">
    <location>
        <begin position="122"/>
        <end position="145"/>
    </location>
</feature>
<feature type="transmembrane region" description="Helical" evidence="1">
    <location>
        <begin position="91"/>
        <end position="116"/>
    </location>
</feature>
<dbReference type="Pfam" id="PF02698">
    <property type="entry name" value="DUF218"/>
    <property type="match status" value="1"/>
</dbReference>
<keyword evidence="1" id="KW-0812">Transmembrane</keyword>
<keyword evidence="1" id="KW-1133">Transmembrane helix</keyword>
<reference evidence="5 6" key="1">
    <citation type="submission" date="2016-10" db="EMBL/GenBank/DDBJ databases">
        <authorList>
            <person name="Varghese N."/>
            <person name="Submissions S."/>
        </authorList>
    </citation>
    <scope>NUCLEOTIDE SEQUENCE [LARGE SCALE GENOMIC DNA]</scope>
    <source>
        <strain evidence="6">ATCC 20501</strain>
        <strain evidence="4 5">CGMCC 4.3529</strain>
    </source>
</reference>
<evidence type="ECO:0000313" key="3">
    <source>
        <dbReference type="EMBL" id="SEG97934.1"/>
    </source>
</evidence>
<dbReference type="GO" id="GO:0000270">
    <property type="term" value="P:peptidoglycan metabolic process"/>
    <property type="evidence" value="ECO:0007669"/>
    <property type="project" value="TreeGrafter"/>
</dbReference>
<dbReference type="RefSeq" id="WP_093358697.1">
    <property type="nucleotide sequence ID" value="NZ_FNVB01000016.1"/>
</dbReference>
<name>A0A1H6EMD9_9PSEU</name>
<evidence type="ECO:0000256" key="1">
    <source>
        <dbReference type="SAM" id="Phobius"/>
    </source>
</evidence>